<dbReference type="RefSeq" id="XP_068364252.1">
    <property type="nucleotide sequence ID" value="XM_068491668.1"/>
</dbReference>
<dbReference type="PANTHER" id="PTHR47026:SF2">
    <property type="entry name" value="FLAGELLAR ASSOCIATED PROTEIN"/>
    <property type="match status" value="1"/>
</dbReference>
<protein>
    <submittedName>
        <fullName evidence="3">Uncharacterized protein</fullName>
    </submittedName>
</protein>
<dbReference type="AlphaFoldDB" id="A0A1J4KMT8"/>
<feature type="coiled-coil region" evidence="1">
    <location>
        <begin position="77"/>
        <end position="105"/>
    </location>
</feature>
<dbReference type="GeneID" id="94826372"/>
<organism evidence="3 4">
    <name type="scientific">Tritrichomonas foetus</name>
    <dbReference type="NCBI Taxonomy" id="1144522"/>
    <lineage>
        <taxon>Eukaryota</taxon>
        <taxon>Metamonada</taxon>
        <taxon>Parabasalia</taxon>
        <taxon>Tritrichomonadida</taxon>
        <taxon>Tritrichomonadidae</taxon>
        <taxon>Tritrichomonas</taxon>
    </lineage>
</organism>
<dbReference type="Proteomes" id="UP000179807">
    <property type="component" value="Unassembled WGS sequence"/>
</dbReference>
<name>A0A1J4KMT8_9EUKA</name>
<dbReference type="VEuPathDB" id="TrichDB:TRFO_04076"/>
<feature type="coiled-coil region" evidence="1">
    <location>
        <begin position="203"/>
        <end position="245"/>
    </location>
</feature>
<gene>
    <name evidence="3" type="ORF">TRFO_04076</name>
</gene>
<sequence length="458" mass="53511">MNVKEPNGQRSSPRALRTRYLYGPDSTNIIPEIIDGILHGLSIDKIHPDVYPYLHPEMALRQKKLMAEKNTRGVSTIKQAMNTIEKILQNKNRSHDENLAKLEHEDELREYGNYLAESEEKRKNKAQFTEEELHLGVQLALDEDFDELDPRMLRKLMPELRRLQKESIKNGNYLDAGRYQKAAHKISLLNTQIKYEEMTAEHAEELENRVINMSFDLARLKQKWNKKIELAQEQLDQDIKALIKEQRKKLAEFDEQFNSDVPLTYCKYTTLVADLRRKEEYLVSSKRYDEAHEMRERVEAQMREEEKTFRDKYYADLILKRDDFISKIEKKIRVRQDAANIQIDRLLVEKKREITQAKKALARFELESQQAEALASGTSFGLSASGSPTSSSRRNASVDSASRSARSTYSARSIRSYRAPFPSAEERSTEEIFRQRRAINNIIYTRTLSPRLPSIHRK</sequence>
<feature type="coiled-coil region" evidence="1">
    <location>
        <begin position="347"/>
        <end position="374"/>
    </location>
</feature>
<evidence type="ECO:0000313" key="4">
    <source>
        <dbReference type="Proteomes" id="UP000179807"/>
    </source>
</evidence>
<reference evidence="3" key="1">
    <citation type="submission" date="2016-10" db="EMBL/GenBank/DDBJ databases">
        <authorList>
            <person name="Benchimol M."/>
            <person name="Almeida L.G."/>
            <person name="Vasconcelos A.T."/>
            <person name="Perreira-Neves A."/>
            <person name="Rosa I.A."/>
            <person name="Tasca T."/>
            <person name="Bogo M.R."/>
            <person name="de Souza W."/>
        </authorList>
    </citation>
    <scope>NUCLEOTIDE SEQUENCE [LARGE SCALE GENOMIC DNA]</scope>
    <source>
        <strain evidence="3">K</strain>
    </source>
</reference>
<keyword evidence="4" id="KW-1185">Reference proteome</keyword>
<proteinExistence type="predicted"/>
<dbReference type="EMBL" id="MLAK01000594">
    <property type="protein sequence ID" value="OHT11116.1"/>
    <property type="molecule type" value="Genomic_DNA"/>
</dbReference>
<dbReference type="PANTHER" id="PTHR47026">
    <property type="entry name" value="PIGMENTOSA GTPASE REGULATOR-LIKE PROTEIN, PUTATIVE-RELATED"/>
    <property type="match status" value="1"/>
</dbReference>
<evidence type="ECO:0000313" key="3">
    <source>
        <dbReference type="EMBL" id="OHT11116.1"/>
    </source>
</evidence>
<evidence type="ECO:0000256" key="1">
    <source>
        <dbReference type="SAM" id="Coils"/>
    </source>
</evidence>
<evidence type="ECO:0000256" key="2">
    <source>
        <dbReference type="SAM" id="MobiDB-lite"/>
    </source>
</evidence>
<comment type="caution">
    <text evidence="3">The sequence shown here is derived from an EMBL/GenBank/DDBJ whole genome shotgun (WGS) entry which is preliminary data.</text>
</comment>
<keyword evidence="1" id="KW-0175">Coiled coil</keyword>
<feature type="region of interest" description="Disordered" evidence="2">
    <location>
        <begin position="379"/>
        <end position="405"/>
    </location>
</feature>
<accession>A0A1J4KMT8</accession>